<dbReference type="Proteomes" id="UP001324427">
    <property type="component" value="Unassembled WGS sequence"/>
</dbReference>
<sequence>MTATEGEDASEYQHWPDDDDHSSHLAVAARGYSSQNGLQYHTYQPSQLKPVSPVTPKAPQPVFYQYQQQPQMMAYPVQYPYAQVPYAYPAPAYYGYPHPAMPHPAMAQPQPQPMADAYVYQPAPVEKEKPEKPAKAKPNTWKGRTKAEVEEDNMKIASKEGAYDKRKVVPQVKDDQMMWVVETDGSHTLRTIVNIKDLKGEWKKDPRYEDSYYFVREEEEKKD</sequence>
<evidence type="ECO:0000256" key="1">
    <source>
        <dbReference type="SAM" id="MobiDB-lite"/>
    </source>
</evidence>
<reference evidence="2 3" key="1">
    <citation type="submission" date="2021-11" db="EMBL/GenBank/DDBJ databases">
        <title>Black yeast isolated from Biological Soil Crust.</title>
        <authorList>
            <person name="Kurbessoian T."/>
        </authorList>
    </citation>
    <scope>NUCLEOTIDE SEQUENCE [LARGE SCALE GENOMIC DNA]</scope>
    <source>
        <strain evidence="2 3">CCFEE 5522</strain>
    </source>
</reference>
<feature type="compositionally biased region" description="Acidic residues" evidence="1">
    <location>
        <begin position="1"/>
        <end position="10"/>
    </location>
</feature>
<keyword evidence="3" id="KW-1185">Reference proteome</keyword>
<feature type="region of interest" description="Disordered" evidence="1">
    <location>
        <begin position="1"/>
        <end position="57"/>
    </location>
</feature>
<feature type="compositionally biased region" description="Polar residues" evidence="1">
    <location>
        <begin position="32"/>
        <end position="49"/>
    </location>
</feature>
<dbReference type="AlphaFoldDB" id="A0AAV9J9M6"/>
<name>A0AAV9J9M6_9PEZI</name>
<accession>A0AAV9J9M6</accession>
<dbReference type="EMBL" id="JAVFHQ010000057">
    <property type="protein sequence ID" value="KAK4541099.1"/>
    <property type="molecule type" value="Genomic_DNA"/>
</dbReference>
<protein>
    <submittedName>
        <fullName evidence="2">Uncharacterized protein</fullName>
    </submittedName>
</protein>
<feature type="region of interest" description="Disordered" evidence="1">
    <location>
        <begin position="126"/>
        <end position="146"/>
    </location>
</feature>
<organism evidence="2 3">
    <name type="scientific">Oleoguttula mirabilis</name>
    <dbReference type="NCBI Taxonomy" id="1507867"/>
    <lineage>
        <taxon>Eukaryota</taxon>
        <taxon>Fungi</taxon>
        <taxon>Dikarya</taxon>
        <taxon>Ascomycota</taxon>
        <taxon>Pezizomycotina</taxon>
        <taxon>Dothideomycetes</taxon>
        <taxon>Dothideomycetidae</taxon>
        <taxon>Mycosphaerellales</taxon>
        <taxon>Teratosphaeriaceae</taxon>
        <taxon>Oleoguttula</taxon>
    </lineage>
</organism>
<proteinExistence type="predicted"/>
<comment type="caution">
    <text evidence="2">The sequence shown here is derived from an EMBL/GenBank/DDBJ whole genome shotgun (WGS) entry which is preliminary data.</text>
</comment>
<evidence type="ECO:0000313" key="3">
    <source>
        <dbReference type="Proteomes" id="UP001324427"/>
    </source>
</evidence>
<evidence type="ECO:0000313" key="2">
    <source>
        <dbReference type="EMBL" id="KAK4541099.1"/>
    </source>
</evidence>
<gene>
    <name evidence="2" type="ORF">LTR36_008324</name>
</gene>